<evidence type="ECO:0000313" key="1">
    <source>
        <dbReference type="EMBL" id="EIW76012.1"/>
    </source>
</evidence>
<accession>A0A5M3M9P9</accession>
<dbReference type="RefSeq" id="XP_007774000.1">
    <property type="nucleotide sequence ID" value="XM_007775810.1"/>
</dbReference>
<name>A0A5M3M9P9_CONPW</name>
<proteinExistence type="predicted"/>
<keyword evidence="2" id="KW-1185">Reference proteome</keyword>
<dbReference type="EMBL" id="JH711587">
    <property type="protein sequence ID" value="EIW76012.1"/>
    <property type="molecule type" value="Genomic_DNA"/>
</dbReference>
<dbReference type="AlphaFoldDB" id="A0A5M3M9P9"/>
<gene>
    <name evidence="1" type="ORF">CONPUDRAFT_158789</name>
</gene>
<evidence type="ECO:0000313" key="2">
    <source>
        <dbReference type="Proteomes" id="UP000053558"/>
    </source>
</evidence>
<dbReference type="KEGG" id="cput:CONPUDRAFT_158789"/>
<dbReference type="Proteomes" id="UP000053558">
    <property type="component" value="Unassembled WGS sequence"/>
</dbReference>
<protein>
    <submittedName>
        <fullName evidence="1">Uncharacterized protein</fullName>
    </submittedName>
</protein>
<sequence>MAWVFMHPRDVLDDGRCTCPLCEKTTILIPAVNTVEGSTNFGRYYVLCSEP</sequence>
<dbReference type="GeneID" id="19203966"/>
<comment type="caution">
    <text evidence="1">The sequence shown here is derived from an EMBL/GenBank/DDBJ whole genome shotgun (WGS) entry which is preliminary data.</text>
</comment>
<reference evidence="2" key="1">
    <citation type="journal article" date="2012" name="Science">
        <title>The Paleozoic origin of enzymatic lignin decomposition reconstructed from 31 fungal genomes.</title>
        <authorList>
            <person name="Floudas D."/>
            <person name="Binder M."/>
            <person name="Riley R."/>
            <person name="Barry K."/>
            <person name="Blanchette R.A."/>
            <person name="Henrissat B."/>
            <person name="Martinez A.T."/>
            <person name="Otillar R."/>
            <person name="Spatafora J.W."/>
            <person name="Yadav J.S."/>
            <person name="Aerts A."/>
            <person name="Benoit I."/>
            <person name="Boyd A."/>
            <person name="Carlson A."/>
            <person name="Copeland A."/>
            <person name="Coutinho P.M."/>
            <person name="de Vries R.P."/>
            <person name="Ferreira P."/>
            <person name="Findley K."/>
            <person name="Foster B."/>
            <person name="Gaskell J."/>
            <person name="Glotzer D."/>
            <person name="Gorecki P."/>
            <person name="Heitman J."/>
            <person name="Hesse C."/>
            <person name="Hori C."/>
            <person name="Igarashi K."/>
            <person name="Jurgens J.A."/>
            <person name="Kallen N."/>
            <person name="Kersten P."/>
            <person name="Kohler A."/>
            <person name="Kuees U."/>
            <person name="Kumar T.K.A."/>
            <person name="Kuo A."/>
            <person name="LaButti K."/>
            <person name="Larrondo L.F."/>
            <person name="Lindquist E."/>
            <person name="Ling A."/>
            <person name="Lombard V."/>
            <person name="Lucas S."/>
            <person name="Lundell T."/>
            <person name="Martin R."/>
            <person name="McLaughlin D.J."/>
            <person name="Morgenstern I."/>
            <person name="Morin E."/>
            <person name="Murat C."/>
            <person name="Nagy L.G."/>
            <person name="Nolan M."/>
            <person name="Ohm R.A."/>
            <person name="Patyshakuliyeva A."/>
            <person name="Rokas A."/>
            <person name="Ruiz-Duenas F.J."/>
            <person name="Sabat G."/>
            <person name="Salamov A."/>
            <person name="Samejima M."/>
            <person name="Schmutz J."/>
            <person name="Slot J.C."/>
            <person name="St John F."/>
            <person name="Stenlid J."/>
            <person name="Sun H."/>
            <person name="Sun S."/>
            <person name="Syed K."/>
            <person name="Tsang A."/>
            <person name="Wiebenga A."/>
            <person name="Young D."/>
            <person name="Pisabarro A."/>
            <person name="Eastwood D.C."/>
            <person name="Martin F."/>
            <person name="Cullen D."/>
            <person name="Grigoriev I.V."/>
            <person name="Hibbett D.S."/>
        </authorList>
    </citation>
    <scope>NUCLEOTIDE SEQUENCE [LARGE SCALE GENOMIC DNA]</scope>
    <source>
        <strain evidence="2">RWD-64-598 SS2</strain>
    </source>
</reference>
<organism evidence="1 2">
    <name type="scientific">Coniophora puteana (strain RWD-64-598)</name>
    <name type="common">Brown rot fungus</name>
    <dbReference type="NCBI Taxonomy" id="741705"/>
    <lineage>
        <taxon>Eukaryota</taxon>
        <taxon>Fungi</taxon>
        <taxon>Dikarya</taxon>
        <taxon>Basidiomycota</taxon>
        <taxon>Agaricomycotina</taxon>
        <taxon>Agaricomycetes</taxon>
        <taxon>Agaricomycetidae</taxon>
        <taxon>Boletales</taxon>
        <taxon>Coniophorineae</taxon>
        <taxon>Coniophoraceae</taxon>
        <taxon>Coniophora</taxon>
    </lineage>
</organism>